<comment type="caution">
    <text evidence="3">Lacks conserved residue(s) required for the propagation of feature annotation.</text>
</comment>
<evidence type="ECO:0000259" key="4">
    <source>
        <dbReference type="PROSITE" id="PS50203"/>
    </source>
</evidence>
<feature type="active site" evidence="2">
    <location>
        <position position="116"/>
    </location>
</feature>
<dbReference type="GO" id="GO:0005737">
    <property type="term" value="C:cytoplasm"/>
    <property type="evidence" value="ECO:0007669"/>
    <property type="project" value="TreeGrafter"/>
</dbReference>
<comment type="similarity">
    <text evidence="1">Belongs to the peptidase C2 family.</text>
</comment>
<dbReference type="SUPFAM" id="SSF54001">
    <property type="entry name" value="Cysteine proteinases"/>
    <property type="match status" value="1"/>
</dbReference>
<dbReference type="InParanoid" id="E3NM47"/>
<dbReference type="PRINTS" id="PR00704">
    <property type="entry name" value="CALPAIN"/>
</dbReference>
<dbReference type="GO" id="GO:0004198">
    <property type="term" value="F:calcium-dependent cysteine-type endopeptidase activity"/>
    <property type="evidence" value="ECO:0007669"/>
    <property type="project" value="InterPro"/>
</dbReference>
<gene>
    <name evidence="5" type="ORF">CRE_04402</name>
</gene>
<proteinExistence type="inferred from homology"/>
<dbReference type="Proteomes" id="UP000008281">
    <property type="component" value="Unassembled WGS sequence"/>
</dbReference>
<reference evidence="5" key="1">
    <citation type="submission" date="2007-07" db="EMBL/GenBank/DDBJ databases">
        <title>PCAP assembly of the Caenorhabditis remanei genome.</title>
        <authorList>
            <consortium name="The Caenorhabditis remanei Sequencing Consortium"/>
            <person name="Wilson R.K."/>
        </authorList>
    </citation>
    <scope>NUCLEOTIDE SEQUENCE [LARGE SCALE GENOMIC DNA]</scope>
    <source>
        <strain evidence="5">PB4641</strain>
    </source>
</reference>
<dbReference type="EMBL" id="DS268978">
    <property type="protein sequence ID" value="EFP06609.1"/>
    <property type="molecule type" value="Genomic_DNA"/>
</dbReference>
<dbReference type="GO" id="GO:0006508">
    <property type="term" value="P:proteolysis"/>
    <property type="evidence" value="ECO:0007669"/>
    <property type="project" value="InterPro"/>
</dbReference>
<name>E3NM47_CAERE</name>
<evidence type="ECO:0000313" key="6">
    <source>
        <dbReference type="Proteomes" id="UP000008281"/>
    </source>
</evidence>
<evidence type="ECO:0000256" key="3">
    <source>
        <dbReference type="PROSITE-ProRule" id="PRU00239"/>
    </source>
</evidence>
<dbReference type="PROSITE" id="PS50203">
    <property type="entry name" value="CALPAIN_CAT"/>
    <property type="match status" value="1"/>
</dbReference>
<dbReference type="AlphaFoldDB" id="E3NM47"/>
<evidence type="ECO:0000313" key="5">
    <source>
        <dbReference type="EMBL" id="EFP06609.1"/>
    </source>
</evidence>
<dbReference type="OrthoDB" id="424753at2759"/>
<dbReference type="STRING" id="31234.E3NM47"/>
<evidence type="ECO:0000256" key="2">
    <source>
        <dbReference type="PIRSR" id="PIRSR622684-1"/>
    </source>
</evidence>
<accession>E3NM47</accession>
<dbReference type="PANTHER" id="PTHR10183">
    <property type="entry name" value="CALPAIN"/>
    <property type="match status" value="1"/>
</dbReference>
<dbReference type="InterPro" id="IPR001300">
    <property type="entry name" value="Peptidase_C2_calpain_cat"/>
</dbReference>
<evidence type="ECO:0000256" key="1">
    <source>
        <dbReference type="ARBA" id="ARBA00007623"/>
    </source>
</evidence>
<dbReference type="InterPro" id="IPR038765">
    <property type="entry name" value="Papain-like_cys_pep_sf"/>
</dbReference>
<feature type="domain" description="Calpain catalytic" evidence="4">
    <location>
        <begin position="35"/>
        <end position="241"/>
    </location>
</feature>
<dbReference type="eggNOG" id="KOG0045">
    <property type="taxonomic scope" value="Eukaryota"/>
</dbReference>
<keyword evidence="6" id="KW-1185">Reference proteome</keyword>
<organism evidence="6">
    <name type="scientific">Caenorhabditis remanei</name>
    <name type="common">Caenorhabditis vulgaris</name>
    <dbReference type="NCBI Taxonomy" id="31234"/>
    <lineage>
        <taxon>Eukaryota</taxon>
        <taxon>Metazoa</taxon>
        <taxon>Ecdysozoa</taxon>
        <taxon>Nematoda</taxon>
        <taxon>Chromadorea</taxon>
        <taxon>Rhabditida</taxon>
        <taxon>Rhabditina</taxon>
        <taxon>Rhabditomorpha</taxon>
        <taxon>Rhabditoidea</taxon>
        <taxon>Rhabditidae</taxon>
        <taxon>Peloderinae</taxon>
        <taxon>Caenorhabditis</taxon>
    </lineage>
</organism>
<dbReference type="PANTHER" id="PTHR10183:SF382">
    <property type="entry name" value="CALPAIN-15"/>
    <property type="match status" value="1"/>
</dbReference>
<dbReference type="InterPro" id="IPR022684">
    <property type="entry name" value="Calpain_cysteine_protease"/>
</dbReference>
<sequence>MSISDTIHRNQDDKMLEECQEWVRMFLKDFGPDDIFFDAEFEYSDGSLKWDAHGTILNFIYIKKNSIYPLDLFTNMEWDKNGTLNYQKIKNEAFAPLTLYKDTWPFHAHQGRLGDCWLIAPLMTIARRQKLLEWIIPPNDYSLKYGIFLVRLVGFYCKTYILKIIFRLFFNGEWQIVVVDGHLPCDEQCFPEFAFTFYDRLWPSLIEKAVAKMLGGYHKLDGASSTQAFEYLTGMVQKFSD</sequence>
<dbReference type="Pfam" id="PF00648">
    <property type="entry name" value="Peptidase_C2"/>
    <property type="match status" value="1"/>
</dbReference>
<protein>
    <recommendedName>
        <fullName evidence="4">Calpain catalytic domain-containing protein</fullName>
    </recommendedName>
</protein>
<dbReference type="HOGENOM" id="CLU_1152675_0_0_1"/>